<accession>A0ABQ3Y0B0</accession>
<organism evidence="1 2">
    <name type="scientific">Paractinoplanes deccanensis</name>
    <dbReference type="NCBI Taxonomy" id="113561"/>
    <lineage>
        <taxon>Bacteria</taxon>
        <taxon>Bacillati</taxon>
        <taxon>Actinomycetota</taxon>
        <taxon>Actinomycetes</taxon>
        <taxon>Micromonosporales</taxon>
        <taxon>Micromonosporaceae</taxon>
        <taxon>Paractinoplanes</taxon>
    </lineage>
</organism>
<evidence type="ECO:0000313" key="1">
    <source>
        <dbReference type="EMBL" id="GID73424.1"/>
    </source>
</evidence>
<dbReference type="RefSeq" id="WP_203761345.1">
    <property type="nucleotide sequence ID" value="NZ_BAAABO010000029.1"/>
</dbReference>
<comment type="caution">
    <text evidence="1">The sequence shown here is derived from an EMBL/GenBank/DDBJ whole genome shotgun (WGS) entry which is preliminary data.</text>
</comment>
<proteinExistence type="predicted"/>
<name>A0ABQ3Y0B0_9ACTN</name>
<protein>
    <submittedName>
        <fullName evidence="1">Uncharacterized protein</fullName>
    </submittedName>
</protein>
<keyword evidence="2" id="KW-1185">Reference proteome</keyword>
<evidence type="ECO:0000313" key="2">
    <source>
        <dbReference type="Proteomes" id="UP000609879"/>
    </source>
</evidence>
<dbReference type="EMBL" id="BOMI01000033">
    <property type="protein sequence ID" value="GID73424.1"/>
    <property type="molecule type" value="Genomic_DNA"/>
</dbReference>
<sequence>MSDHLTPTTSGRGFGYLPKIPSEYGGHVAVHESSSAEGPHIWLRATEEMPGKEPVQAAIHLTAESAWRLSEQLQKLVREHYQGDATPEWAR</sequence>
<reference evidence="1 2" key="1">
    <citation type="submission" date="2021-01" db="EMBL/GenBank/DDBJ databases">
        <title>Whole genome shotgun sequence of Actinoplanes deccanensis NBRC 13994.</title>
        <authorList>
            <person name="Komaki H."/>
            <person name="Tamura T."/>
        </authorList>
    </citation>
    <scope>NUCLEOTIDE SEQUENCE [LARGE SCALE GENOMIC DNA]</scope>
    <source>
        <strain evidence="1 2">NBRC 13994</strain>
    </source>
</reference>
<dbReference type="Proteomes" id="UP000609879">
    <property type="component" value="Unassembled WGS sequence"/>
</dbReference>
<gene>
    <name evidence="1" type="ORF">Ade02nite_20650</name>
</gene>